<keyword evidence="2" id="KW-0479">Metal-binding</keyword>
<dbReference type="SUPFAM" id="SSF57701">
    <property type="entry name" value="Zn2/Cys6 DNA-binding domain"/>
    <property type="match status" value="1"/>
</dbReference>
<dbReference type="PANTHER" id="PTHR31001">
    <property type="entry name" value="UNCHARACTERIZED TRANSCRIPTIONAL REGULATORY PROTEIN"/>
    <property type="match status" value="1"/>
</dbReference>
<dbReference type="GeneID" id="54587465"/>
<gene>
    <name evidence="6" type="ORF">BU26DRAFT_571454</name>
</gene>
<dbReference type="InterPro" id="IPR007219">
    <property type="entry name" value="XnlR_reg_dom"/>
</dbReference>
<dbReference type="GO" id="GO:0003677">
    <property type="term" value="F:DNA binding"/>
    <property type="evidence" value="ECO:0007669"/>
    <property type="project" value="InterPro"/>
</dbReference>
<dbReference type="OrthoDB" id="9996127at2759"/>
<feature type="compositionally biased region" description="Polar residues" evidence="4">
    <location>
        <begin position="1"/>
        <end position="18"/>
    </location>
</feature>
<feature type="region of interest" description="Disordered" evidence="4">
    <location>
        <begin position="99"/>
        <end position="128"/>
    </location>
</feature>
<dbReference type="RefSeq" id="XP_033676698.1">
    <property type="nucleotide sequence ID" value="XM_033834135.1"/>
</dbReference>
<dbReference type="GO" id="GO:0006351">
    <property type="term" value="P:DNA-templated transcription"/>
    <property type="evidence" value="ECO:0007669"/>
    <property type="project" value="InterPro"/>
</dbReference>
<evidence type="ECO:0000256" key="3">
    <source>
        <dbReference type="ARBA" id="ARBA00023242"/>
    </source>
</evidence>
<dbReference type="EMBL" id="ML987210">
    <property type="protein sequence ID" value="KAF2241694.1"/>
    <property type="molecule type" value="Genomic_DNA"/>
</dbReference>
<accession>A0A6A6HU39</accession>
<proteinExistence type="predicted"/>
<feature type="domain" description="Zn(2)-C6 fungal-type" evidence="5">
    <location>
        <begin position="37"/>
        <end position="69"/>
    </location>
</feature>
<reference evidence="6" key="1">
    <citation type="journal article" date="2020" name="Stud. Mycol.">
        <title>101 Dothideomycetes genomes: a test case for predicting lifestyles and emergence of pathogens.</title>
        <authorList>
            <person name="Haridas S."/>
            <person name="Albert R."/>
            <person name="Binder M."/>
            <person name="Bloem J."/>
            <person name="Labutti K."/>
            <person name="Salamov A."/>
            <person name="Andreopoulos B."/>
            <person name="Baker S."/>
            <person name="Barry K."/>
            <person name="Bills G."/>
            <person name="Bluhm B."/>
            <person name="Cannon C."/>
            <person name="Castanera R."/>
            <person name="Culley D."/>
            <person name="Daum C."/>
            <person name="Ezra D."/>
            <person name="Gonzalez J."/>
            <person name="Henrissat B."/>
            <person name="Kuo A."/>
            <person name="Liang C."/>
            <person name="Lipzen A."/>
            <person name="Lutzoni F."/>
            <person name="Magnuson J."/>
            <person name="Mondo S."/>
            <person name="Nolan M."/>
            <person name="Ohm R."/>
            <person name="Pangilinan J."/>
            <person name="Park H.-J."/>
            <person name="Ramirez L."/>
            <person name="Alfaro M."/>
            <person name="Sun H."/>
            <person name="Tritt A."/>
            <person name="Yoshinaga Y."/>
            <person name="Zwiers L.-H."/>
            <person name="Turgeon B."/>
            <person name="Goodwin S."/>
            <person name="Spatafora J."/>
            <person name="Crous P."/>
            <person name="Grigoriev I."/>
        </authorList>
    </citation>
    <scope>NUCLEOTIDE SEQUENCE</scope>
    <source>
        <strain evidence="6">CBS 122368</strain>
    </source>
</reference>
<dbReference type="InterPro" id="IPR036864">
    <property type="entry name" value="Zn2-C6_fun-type_DNA-bd_sf"/>
</dbReference>
<dbReference type="GO" id="GO:0005634">
    <property type="term" value="C:nucleus"/>
    <property type="evidence" value="ECO:0007669"/>
    <property type="project" value="UniProtKB-SubCell"/>
</dbReference>
<evidence type="ECO:0000259" key="5">
    <source>
        <dbReference type="PROSITE" id="PS50048"/>
    </source>
</evidence>
<dbReference type="Proteomes" id="UP000800094">
    <property type="component" value="Unassembled WGS sequence"/>
</dbReference>
<keyword evidence="7" id="KW-1185">Reference proteome</keyword>
<feature type="region of interest" description="Disordered" evidence="4">
    <location>
        <begin position="1"/>
        <end position="22"/>
    </location>
</feature>
<dbReference type="PROSITE" id="PS50048">
    <property type="entry name" value="ZN2_CY6_FUNGAL_2"/>
    <property type="match status" value="1"/>
</dbReference>
<dbReference type="SMART" id="SM00066">
    <property type="entry name" value="GAL4"/>
    <property type="match status" value="1"/>
</dbReference>
<evidence type="ECO:0000313" key="6">
    <source>
        <dbReference type="EMBL" id="KAF2241694.1"/>
    </source>
</evidence>
<feature type="compositionally biased region" description="Polar residues" evidence="4">
    <location>
        <begin position="99"/>
        <end position="118"/>
    </location>
</feature>
<dbReference type="Gene3D" id="4.10.240.10">
    <property type="entry name" value="Zn(2)-C6 fungal-type DNA-binding domain"/>
    <property type="match status" value="1"/>
</dbReference>
<evidence type="ECO:0000256" key="2">
    <source>
        <dbReference type="ARBA" id="ARBA00022723"/>
    </source>
</evidence>
<name>A0A6A6HU39_9PLEO</name>
<dbReference type="PANTHER" id="PTHR31001:SF49">
    <property type="entry name" value="ZN(II)2CYS6 TRANSCRIPTION FACTOR (EUROFUNG)"/>
    <property type="match status" value="1"/>
</dbReference>
<keyword evidence="3" id="KW-0539">Nucleus</keyword>
<dbReference type="GO" id="GO:0000981">
    <property type="term" value="F:DNA-binding transcription factor activity, RNA polymerase II-specific"/>
    <property type="evidence" value="ECO:0007669"/>
    <property type="project" value="InterPro"/>
</dbReference>
<dbReference type="SMART" id="SM00906">
    <property type="entry name" value="Fungal_trans"/>
    <property type="match status" value="1"/>
</dbReference>
<dbReference type="InterPro" id="IPR050613">
    <property type="entry name" value="Sec_Metabolite_Reg"/>
</dbReference>
<dbReference type="PROSITE" id="PS00463">
    <property type="entry name" value="ZN2_CY6_FUNGAL_1"/>
    <property type="match status" value="1"/>
</dbReference>
<dbReference type="InterPro" id="IPR001138">
    <property type="entry name" value="Zn2Cys6_DnaBD"/>
</dbReference>
<evidence type="ECO:0000256" key="4">
    <source>
        <dbReference type="SAM" id="MobiDB-lite"/>
    </source>
</evidence>
<dbReference type="Pfam" id="PF00172">
    <property type="entry name" value="Zn_clus"/>
    <property type="match status" value="1"/>
</dbReference>
<dbReference type="Pfam" id="PF04082">
    <property type="entry name" value="Fungal_trans"/>
    <property type="match status" value="1"/>
</dbReference>
<dbReference type="AlphaFoldDB" id="A0A6A6HU39"/>
<dbReference type="CDD" id="cd12148">
    <property type="entry name" value="fungal_TF_MHR"/>
    <property type="match status" value="1"/>
</dbReference>
<dbReference type="GO" id="GO:0008270">
    <property type="term" value="F:zinc ion binding"/>
    <property type="evidence" value="ECO:0007669"/>
    <property type="project" value="InterPro"/>
</dbReference>
<comment type="subcellular location">
    <subcellularLocation>
        <location evidence="1">Nucleus</location>
    </subcellularLocation>
</comment>
<sequence length="777" mass="87442">MSESSPSGGSNRTSTSPSAPIDLLTRAPIKRARPQLSCTPCRQGKLKCNREHPVCDQCAKRSRHEACQYVPPPPRNKQAQNMRGRIRNLESLVVNLINQKSQETGTNGTVNAESNGTTKEAEEPNPETFGELRISNSGNETNYVGAGHWSSLLKEIEDVKNDLEEEDDDEPQEEEWNDANARSTVTFGMPRRITKAELIAEMPPKDEVDRLLPLWFNSADPLLYVIHAPTFQEEYKEYWKGPSSTPVMWIALLYSAMALGIILGPRNPGMNAHAAAYDRSSGSPFDPNDQNDYLSSCVNRFQHLASSALVLADITKSQPYTLETLMIYGECEFLRRDDHHAKIWLMNGVALRVAMRMGYHRDPSNFHGMSPFQGEMRRRVWHVINMMDTLISFAIGLPAVVRRIENDVRAPQNLLDCDISPDMTELPKERPVSEITPATYTIAKSRVCAVFAEAAELAQKITPPRYSTITALEKRLDEAHNQIPEGMRVRPMEDCITDPPVLIMSRFNIELLYLKTRVVLHRHYLTAGQSDARFVESRKSCVDSALEILKYHKIIFHACQPGGQLSKVWWYMSSLQTYDYLLAAMILCLEMHHLKMVGDPSGRITELFGVLEDTYGIWANHPNRFRESVRGAGILRSMLQKFPSAAESQKIQQDPVPNGYETNIGNVPKELTPESVPEELPPQIWGAWPPQPEVPAIDMPDIPSDIDWTLWDSTMQNQNHMLPPTTWAASNSTMEDWIGATSNVDSMLASGFDGLADVQDPLMGIYGPTFYTPDMQN</sequence>
<organism evidence="6 7">
    <name type="scientific">Trematosphaeria pertusa</name>
    <dbReference type="NCBI Taxonomy" id="390896"/>
    <lineage>
        <taxon>Eukaryota</taxon>
        <taxon>Fungi</taxon>
        <taxon>Dikarya</taxon>
        <taxon>Ascomycota</taxon>
        <taxon>Pezizomycotina</taxon>
        <taxon>Dothideomycetes</taxon>
        <taxon>Pleosporomycetidae</taxon>
        <taxon>Pleosporales</taxon>
        <taxon>Massarineae</taxon>
        <taxon>Trematosphaeriaceae</taxon>
        <taxon>Trematosphaeria</taxon>
    </lineage>
</organism>
<evidence type="ECO:0000256" key="1">
    <source>
        <dbReference type="ARBA" id="ARBA00004123"/>
    </source>
</evidence>
<evidence type="ECO:0000313" key="7">
    <source>
        <dbReference type="Proteomes" id="UP000800094"/>
    </source>
</evidence>
<protein>
    <recommendedName>
        <fullName evidence="5">Zn(2)-C6 fungal-type domain-containing protein</fullName>
    </recommendedName>
</protein>
<dbReference type="CDD" id="cd00067">
    <property type="entry name" value="GAL4"/>
    <property type="match status" value="1"/>
</dbReference>